<feature type="transmembrane region" description="Helical" evidence="19">
    <location>
        <begin position="630"/>
        <end position="650"/>
    </location>
</feature>
<dbReference type="Pfam" id="PF02815">
    <property type="entry name" value="MIR"/>
    <property type="match status" value="1"/>
</dbReference>
<evidence type="ECO:0000313" key="22">
    <source>
        <dbReference type="Proteomes" id="UP001367676"/>
    </source>
</evidence>
<gene>
    <name evidence="21" type="ORF">V9T40_012290</name>
</gene>
<dbReference type="GO" id="GO:0004169">
    <property type="term" value="F:dolichyl-phosphate-mannose-protein mannosyltransferase activity"/>
    <property type="evidence" value="ECO:0007669"/>
    <property type="project" value="UniProtKB-EC"/>
</dbReference>
<evidence type="ECO:0000256" key="16">
    <source>
        <dbReference type="ARBA" id="ARBA00073145"/>
    </source>
</evidence>
<dbReference type="EC" id="2.4.1.109" evidence="4"/>
<keyword evidence="9" id="KW-0256">Endoplasmic reticulum</keyword>
<evidence type="ECO:0000256" key="12">
    <source>
        <dbReference type="ARBA" id="ARBA00045085"/>
    </source>
</evidence>
<evidence type="ECO:0000256" key="5">
    <source>
        <dbReference type="ARBA" id="ARBA00022676"/>
    </source>
</evidence>
<feature type="domain" description="MIR" evidence="20">
    <location>
        <begin position="424"/>
        <end position="481"/>
    </location>
</feature>
<evidence type="ECO:0000256" key="2">
    <source>
        <dbReference type="ARBA" id="ARBA00004922"/>
    </source>
</evidence>
<evidence type="ECO:0000256" key="3">
    <source>
        <dbReference type="ARBA" id="ARBA00007222"/>
    </source>
</evidence>
<comment type="subcellular location">
    <subcellularLocation>
        <location evidence="1">Endoplasmic reticulum membrane</location>
        <topology evidence="1">Multi-pass membrane protein</topology>
    </subcellularLocation>
</comment>
<dbReference type="PROSITE" id="PS50919">
    <property type="entry name" value="MIR"/>
    <property type="match status" value="3"/>
</dbReference>
<evidence type="ECO:0000256" key="15">
    <source>
        <dbReference type="ARBA" id="ARBA00061810"/>
    </source>
</evidence>
<comment type="caution">
    <text evidence="21">The sequence shown here is derived from an EMBL/GenBank/DDBJ whole genome shotgun (WGS) entry which is preliminary data.</text>
</comment>
<dbReference type="Proteomes" id="UP001367676">
    <property type="component" value="Unassembled WGS sequence"/>
</dbReference>
<dbReference type="FunFam" id="2.80.10.50:FF:000012">
    <property type="entry name" value="Protein O-mannosyl-transferase 1"/>
    <property type="match status" value="1"/>
</dbReference>
<dbReference type="InterPro" id="IPR016093">
    <property type="entry name" value="MIR_motif"/>
</dbReference>
<name>A0AAN9XZB5_9HEMI</name>
<dbReference type="Pfam" id="PF02366">
    <property type="entry name" value="PMT"/>
    <property type="match status" value="1"/>
</dbReference>
<keyword evidence="22" id="KW-1185">Reference proteome</keyword>
<evidence type="ECO:0000256" key="8">
    <source>
        <dbReference type="ARBA" id="ARBA00022737"/>
    </source>
</evidence>
<evidence type="ECO:0000256" key="6">
    <source>
        <dbReference type="ARBA" id="ARBA00022679"/>
    </source>
</evidence>
<evidence type="ECO:0000256" key="1">
    <source>
        <dbReference type="ARBA" id="ARBA00004477"/>
    </source>
</evidence>
<accession>A0AAN9XZB5</accession>
<organism evidence="21 22">
    <name type="scientific">Parthenolecanium corni</name>
    <dbReference type="NCBI Taxonomy" id="536013"/>
    <lineage>
        <taxon>Eukaryota</taxon>
        <taxon>Metazoa</taxon>
        <taxon>Ecdysozoa</taxon>
        <taxon>Arthropoda</taxon>
        <taxon>Hexapoda</taxon>
        <taxon>Insecta</taxon>
        <taxon>Pterygota</taxon>
        <taxon>Neoptera</taxon>
        <taxon>Paraneoptera</taxon>
        <taxon>Hemiptera</taxon>
        <taxon>Sternorrhyncha</taxon>
        <taxon>Coccoidea</taxon>
        <taxon>Coccidae</taxon>
        <taxon>Parthenolecanium</taxon>
    </lineage>
</organism>
<evidence type="ECO:0000256" key="10">
    <source>
        <dbReference type="ARBA" id="ARBA00022989"/>
    </source>
</evidence>
<sequence length="778" mass="90649">MNPVNEPRTKPKKRKCEPRSTLSNSTVASKDHVAVTSNEEKPRLNSKHEINLKKIQTTSATEKNDLLLVNLRLDVISLFLFVIAAVTRFYRLEEPRNIVFDELHYGKYVSLYMRKTFFFDSHPPFGKQLIAIAAYFANFDGKFKFDRIGTEYSSNVPLFALRFVPALCGSLLIPVSYHFMLELGCQKWTAILTSVLLLCDNALLTQSRFILMEPMLIFFAFLGLYCILKYLNLQVNNNKFHWMWLSLGIISLTLSMCIKYAGWFSFCLGLSLIWSDFWTRILPDRKISNKVLIFKAAVRFITISIISISLYLAVFYVHLRILRKAGPHDSVMTSAFQASLEGGLASITKGQPLQVVHGSQITLRHTHGRTCWLHSHSHVYPLRYPDKRGSSHQQQVTCYTFKDVNNWWIVKKPHKDTLVVGDPVDVIKHGDVIQLVHGMTSRALNTHDVAAPMSPHNQEVSCYIDYNVSMSAQNLWRVDIINREQTEDVWHTIQSMIRLIHVNSSQALKFSGRQLPDWGFNQHEVVTDKVIQQDDTIWNVEEHRYTKSEDEKERERDMVSAEMIPMGVTSLSFWQKFYELQYKMFFNHQENVQNHMYSSEPLEWPLTGRGIAYWVSSQHNGQIYLLGNIIVWYSGFIAVFVYIGLANLYLMRRRRLHYDIDAATWNHFSKIGQVLLVGYFLHYLPYFFVDRTLFLHHYLQALVFKCMLTTAVIEHIHILLRKYQILKTLQFLLTSIWIVAVIWIFRKFSVLSYGVTPLTAVDVIKLRWKNSWDFIIHK</sequence>
<feature type="region of interest" description="Disordered" evidence="18">
    <location>
        <begin position="1"/>
        <end position="42"/>
    </location>
</feature>
<keyword evidence="5" id="KW-0328">Glycosyltransferase</keyword>
<evidence type="ECO:0000256" key="14">
    <source>
        <dbReference type="ARBA" id="ARBA00059310"/>
    </source>
</evidence>
<comment type="catalytic activity">
    <reaction evidence="12">
        <text>a di-trans,poly-cis-dolichyl beta-D-mannosyl phosphate + L-threonyl-[protein] = 3-O-(alpha-D-mannosyl)-L-threonyl-[protein] + a di-trans,poly-cis-dolichyl phosphate + H(+)</text>
        <dbReference type="Rhea" id="RHEA:53396"/>
        <dbReference type="Rhea" id="RHEA-COMP:11060"/>
        <dbReference type="Rhea" id="RHEA-COMP:13547"/>
        <dbReference type="Rhea" id="RHEA-COMP:19498"/>
        <dbReference type="Rhea" id="RHEA-COMP:19501"/>
        <dbReference type="ChEBI" id="CHEBI:15378"/>
        <dbReference type="ChEBI" id="CHEBI:30013"/>
        <dbReference type="ChEBI" id="CHEBI:57683"/>
        <dbReference type="ChEBI" id="CHEBI:58211"/>
        <dbReference type="ChEBI" id="CHEBI:137323"/>
        <dbReference type="EC" id="2.4.1.109"/>
    </reaction>
</comment>
<evidence type="ECO:0000256" key="7">
    <source>
        <dbReference type="ARBA" id="ARBA00022692"/>
    </source>
</evidence>
<evidence type="ECO:0000256" key="17">
    <source>
        <dbReference type="ARBA" id="ARBA00079036"/>
    </source>
</evidence>
<evidence type="ECO:0000256" key="11">
    <source>
        <dbReference type="ARBA" id="ARBA00023136"/>
    </source>
</evidence>
<feature type="transmembrane region" description="Helical" evidence="19">
    <location>
        <begin position="211"/>
        <end position="230"/>
    </location>
</feature>
<evidence type="ECO:0000256" key="4">
    <source>
        <dbReference type="ARBA" id="ARBA00012839"/>
    </source>
</evidence>
<evidence type="ECO:0000313" key="21">
    <source>
        <dbReference type="EMBL" id="KAK7576004.1"/>
    </source>
</evidence>
<evidence type="ECO:0000256" key="19">
    <source>
        <dbReference type="SAM" id="Phobius"/>
    </source>
</evidence>
<dbReference type="PANTHER" id="PTHR10050">
    <property type="entry name" value="DOLICHYL-PHOSPHATE-MANNOSE--PROTEIN MANNOSYLTRANSFERASE"/>
    <property type="match status" value="1"/>
</dbReference>
<dbReference type="CDD" id="cd23281">
    <property type="entry name" value="beta-trefoil_MIR_POMT1"/>
    <property type="match status" value="1"/>
</dbReference>
<evidence type="ECO:0000259" key="20">
    <source>
        <dbReference type="PROSITE" id="PS50919"/>
    </source>
</evidence>
<dbReference type="Pfam" id="PF16192">
    <property type="entry name" value="PMT_4TMC"/>
    <property type="match status" value="1"/>
</dbReference>
<keyword evidence="11 19" id="KW-0472">Membrane</keyword>
<feature type="domain" description="MIR" evidence="20">
    <location>
        <begin position="487"/>
        <end position="543"/>
    </location>
</feature>
<feature type="transmembrane region" description="Helical" evidence="19">
    <location>
        <begin position="671"/>
        <end position="689"/>
    </location>
</feature>
<keyword evidence="8" id="KW-0677">Repeat</keyword>
<feature type="transmembrane region" description="Helical" evidence="19">
    <location>
        <begin position="725"/>
        <end position="745"/>
    </location>
</feature>
<feature type="transmembrane region" description="Helical" evidence="19">
    <location>
        <begin position="296"/>
        <end position="319"/>
    </location>
</feature>
<proteinExistence type="inferred from homology"/>
<comment type="pathway">
    <text evidence="2">Protein modification; protein glycosylation.</text>
</comment>
<feature type="compositionally biased region" description="Basic and acidic residues" evidence="18">
    <location>
        <begin position="29"/>
        <end position="42"/>
    </location>
</feature>
<comment type="subunit">
    <text evidence="15">Interacts with tw/POMT2.</text>
</comment>
<dbReference type="Gene3D" id="2.80.10.50">
    <property type="match status" value="1"/>
</dbReference>
<reference evidence="21 22" key="1">
    <citation type="submission" date="2024-03" db="EMBL/GenBank/DDBJ databases">
        <title>Adaptation during the transition from Ophiocordyceps entomopathogen to insect associate is accompanied by gene loss and intensified selection.</title>
        <authorList>
            <person name="Ward C.M."/>
            <person name="Onetto C.A."/>
            <person name="Borneman A.R."/>
        </authorList>
    </citation>
    <scope>NUCLEOTIDE SEQUENCE [LARGE SCALE GENOMIC DNA]</scope>
    <source>
        <strain evidence="21">AWRI1</strain>
        <tissue evidence="21">Single Adult Female</tissue>
    </source>
</reference>
<dbReference type="InterPro" id="IPR036300">
    <property type="entry name" value="MIR_dom_sf"/>
</dbReference>
<dbReference type="InterPro" id="IPR032421">
    <property type="entry name" value="PMT_4TMC"/>
</dbReference>
<keyword evidence="10 19" id="KW-1133">Transmembrane helix</keyword>
<feature type="transmembrane region" description="Helical" evidence="19">
    <location>
        <begin position="71"/>
        <end position="90"/>
    </location>
</feature>
<evidence type="ECO:0000256" key="18">
    <source>
        <dbReference type="SAM" id="MobiDB-lite"/>
    </source>
</evidence>
<comment type="function">
    <text evidence="14">Rt/POMT1 and tw/POMT2 function as a protein O-mannosyltransferase in association with each other to generate and maintain normal muscle development.</text>
</comment>
<evidence type="ECO:0000256" key="13">
    <source>
        <dbReference type="ARBA" id="ARBA00045102"/>
    </source>
</evidence>
<comment type="similarity">
    <text evidence="3">Belongs to the glycosyltransferase 39 family.</text>
</comment>
<dbReference type="EMBL" id="JBBCAQ010000036">
    <property type="protein sequence ID" value="KAK7576004.1"/>
    <property type="molecule type" value="Genomic_DNA"/>
</dbReference>
<keyword evidence="6" id="KW-0808">Transferase</keyword>
<keyword evidence="7 19" id="KW-0812">Transmembrane</keyword>
<dbReference type="GO" id="GO:0005789">
    <property type="term" value="C:endoplasmic reticulum membrane"/>
    <property type="evidence" value="ECO:0007669"/>
    <property type="project" value="UniProtKB-SubCell"/>
</dbReference>
<feature type="transmembrane region" description="Helical" evidence="19">
    <location>
        <begin position="159"/>
        <end position="180"/>
    </location>
</feature>
<protein>
    <recommendedName>
        <fullName evidence="16">Protein O-mannosyltransferase 1</fullName>
        <ecNumber evidence="4">2.4.1.109</ecNumber>
    </recommendedName>
    <alternativeName>
        <fullName evidence="17">Protein rotated abdomen</fullName>
    </alternativeName>
</protein>
<dbReference type="AlphaFoldDB" id="A0AAN9XZB5"/>
<feature type="transmembrane region" description="Helical" evidence="19">
    <location>
        <begin position="695"/>
        <end position="713"/>
    </location>
</feature>
<dbReference type="InterPro" id="IPR003342">
    <property type="entry name" value="ArnT-like_N"/>
</dbReference>
<dbReference type="SMART" id="SM00472">
    <property type="entry name" value="MIR"/>
    <property type="match status" value="3"/>
</dbReference>
<dbReference type="SUPFAM" id="SSF82109">
    <property type="entry name" value="MIR domain"/>
    <property type="match status" value="1"/>
</dbReference>
<evidence type="ECO:0000256" key="9">
    <source>
        <dbReference type="ARBA" id="ARBA00022824"/>
    </source>
</evidence>
<feature type="transmembrane region" description="Helical" evidence="19">
    <location>
        <begin position="242"/>
        <end position="275"/>
    </location>
</feature>
<dbReference type="PANTHER" id="PTHR10050:SF51">
    <property type="entry name" value="PROTEIN O-MANNOSYL-TRANSFERASE 1"/>
    <property type="match status" value="1"/>
</dbReference>
<comment type="catalytic activity">
    <reaction evidence="13">
        <text>a di-trans,poly-cis-dolichyl beta-D-mannosyl phosphate + L-seryl-[protein] = 3-O-(alpha-D-mannosyl)-L-seryl-[protein] + a di-trans,poly-cis-dolichyl phosphate + H(+)</text>
        <dbReference type="Rhea" id="RHEA:17377"/>
        <dbReference type="Rhea" id="RHEA-COMP:9863"/>
        <dbReference type="Rhea" id="RHEA-COMP:13546"/>
        <dbReference type="Rhea" id="RHEA-COMP:19498"/>
        <dbReference type="Rhea" id="RHEA-COMP:19501"/>
        <dbReference type="ChEBI" id="CHEBI:15378"/>
        <dbReference type="ChEBI" id="CHEBI:29999"/>
        <dbReference type="ChEBI" id="CHEBI:57683"/>
        <dbReference type="ChEBI" id="CHEBI:58211"/>
        <dbReference type="ChEBI" id="CHEBI:137321"/>
        <dbReference type="EC" id="2.4.1.109"/>
    </reaction>
</comment>
<dbReference type="InterPro" id="IPR027005">
    <property type="entry name" value="PMT-like"/>
</dbReference>
<feature type="domain" description="MIR" evidence="20">
    <location>
        <begin position="352"/>
        <end position="413"/>
    </location>
</feature>